<feature type="region of interest" description="Disordered" evidence="2">
    <location>
        <begin position="619"/>
        <end position="666"/>
    </location>
</feature>
<gene>
    <name evidence="4" type="ORF">EV667_3769</name>
</gene>
<dbReference type="GO" id="GO:0009236">
    <property type="term" value="P:cobalamin biosynthetic process"/>
    <property type="evidence" value="ECO:0007669"/>
    <property type="project" value="UniProtKB-UniRule"/>
</dbReference>
<dbReference type="InterPro" id="IPR025861">
    <property type="entry name" value="CobT_VWA_dom"/>
</dbReference>
<keyword evidence="5" id="KW-1185">Reference proteome</keyword>
<dbReference type="Proteomes" id="UP000295030">
    <property type="component" value="Unassembled WGS sequence"/>
</dbReference>
<feature type="compositionally biased region" description="Low complexity" evidence="2">
    <location>
        <begin position="631"/>
        <end position="656"/>
    </location>
</feature>
<comment type="caution">
    <text evidence="4">The sequence shown here is derived from an EMBL/GenBank/DDBJ whole genome shotgun (WGS) entry which is preliminary data.</text>
</comment>
<dbReference type="InterPro" id="IPR051928">
    <property type="entry name" value="NorD/CobT"/>
</dbReference>
<dbReference type="InterPro" id="IPR006538">
    <property type="entry name" value="CobT"/>
</dbReference>
<dbReference type="Gene3D" id="3.40.50.410">
    <property type="entry name" value="von Willebrand factor, type A domain"/>
    <property type="match status" value="1"/>
</dbReference>
<feature type="domain" description="VWFA" evidence="3">
    <location>
        <begin position="412"/>
        <end position="603"/>
    </location>
</feature>
<dbReference type="RefSeq" id="WP_131836875.1">
    <property type="nucleotide sequence ID" value="NZ_SMFY01000004.1"/>
</dbReference>
<dbReference type="OrthoDB" id="9764783at2"/>
<feature type="region of interest" description="Disordered" evidence="2">
    <location>
        <begin position="217"/>
        <end position="320"/>
    </location>
</feature>
<dbReference type="Pfam" id="PF11775">
    <property type="entry name" value="CobT_C"/>
    <property type="match status" value="1"/>
</dbReference>
<evidence type="ECO:0000256" key="1">
    <source>
        <dbReference type="NCBIfam" id="TIGR01651"/>
    </source>
</evidence>
<dbReference type="PANTHER" id="PTHR41248">
    <property type="entry name" value="NORD PROTEIN"/>
    <property type="match status" value="1"/>
</dbReference>
<dbReference type="SMART" id="SM00327">
    <property type="entry name" value="VWA"/>
    <property type="match status" value="1"/>
</dbReference>
<dbReference type="AlphaFoldDB" id="A0A4R1HPL4"/>
<feature type="compositionally biased region" description="Acidic residues" evidence="2">
    <location>
        <begin position="247"/>
        <end position="276"/>
    </location>
</feature>
<feature type="compositionally biased region" description="Acidic residues" evidence="2">
    <location>
        <begin position="283"/>
        <end position="296"/>
    </location>
</feature>
<feature type="compositionally biased region" description="Acidic residues" evidence="2">
    <location>
        <begin position="221"/>
        <end position="238"/>
    </location>
</feature>
<dbReference type="Pfam" id="PF06213">
    <property type="entry name" value="CobT"/>
    <property type="match status" value="1"/>
</dbReference>
<proteinExistence type="predicted"/>
<evidence type="ECO:0000313" key="5">
    <source>
        <dbReference type="Proteomes" id="UP000295030"/>
    </source>
</evidence>
<dbReference type="PANTHER" id="PTHR41248:SF1">
    <property type="entry name" value="NORD PROTEIN"/>
    <property type="match status" value="1"/>
</dbReference>
<accession>A0A4R1HPL4</accession>
<dbReference type="SUPFAM" id="SSF53300">
    <property type="entry name" value="vWA-like"/>
    <property type="match status" value="1"/>
</dbReference>
<protein>
    <recommendedName>
        <fullName evidence="1">Cobaltochelatase subunit CobT</fullName>
        <ecNumber evidence="1">6.6.1.2</ecNumber>
    </recommendedName>
</protein>
<dbReference type="NCBIfam" id="TIGR01651">
    <property type="entry name" value="CobT"/>
    <property type="match status" value="1"/>
</dbReference>
<evidence type="ECO:0000256" key="2">
    <source>
        <dbReference type="SAM" id="MobiDB-lite"/>
    </source>
</evidence>
<reference evidence="4 5" key="1">
    <citation type="submission" date="2019-03" db="EMBL/GenBank/DDBJ databases">
        <title>Genomic Encyclopedia of Type Strains, Phase IV (KMG-IV): sequencing the most valuable type-strain genomes for metagenomic binning, comparative biology and taxonomic classification.</title>
        <authorList>
            <person name="Goeker M."/>
        </authorList>
    </citation>
    <scope>NUCLEOTIDE SEQUENCE [LARGE SCALE GENOMIC DNA]</scope>
    <source>
        <strain evidence="4 5">DSM 101</strain>
    </source>
</reference>
<dbReference type="InterPro" id="IPR002035">
    <property type="entry name" value="VWF_A"/>
</dbReference>
<evidence type="ECO:0000313" key="4">
    <source>
        <dbReference type="EMBL" id="TCK23093.1"/>
    </source>
</evidence>
<organism evidence="4 5">
    <name type="scientific">Ancylobacter aquaticus</name>
    <dbReference type="NCBI Taxonomy" id="100"/>
    <lineage>
        <taxon>Bacteria</taxon>
        <taxon>Pseudomonadati</taxon>
        <taxon>Pseudomonadota</taxon>
        <taxon>Alphaproteobacteria</taxon>
        <taxon>Hyphomicrobiales</taxon>
        <taxon>Xanthobacteraceae</taxon>
        <taxon>Ancylobacter</taxon>
    </lineage>
</organism>
<name>A0A4R1HPL4_ANCAQ</name>
<dbReference type="CDD" id="cd01454">
    <property type="entry name" value="vWA_norD_type"/>
    <property type="match status" value="1"/>
</dbReference>
<dbReference type="PIRSF" id="PIRSF031715">
    <property type="entry name" value="Cob_chel_CobT"/>
    <property type="match status" value="1"/>
</dbReference>
<sequence>MSTSNRISRTPPKEAPTEPLKRAVTGCLRAIAGNREIDVTFGSEKPGYADGRARLPEPARRMSKQDAAIMRGHADSMALRMACHDPKVHQRLVPMGQEARAAFEAAEQTRCESLGALRMDGVALNLSAMLEDRYQKANFANLSDRSDAPLEHALSLILRERMTGMAPPAAAREMVNLWRGFIEEHGASALDELSGAADNQARFAEAMRDLLSSLGMGEDIAPFDENNDPSTEADDSRDDDNGKGSDSEEEDNADGQTEVDTELSSDQNPEESEEQQDQPNSELSDDAELGESDDASEPWKPENAVPAEPRAPEYHPFTPRFDETVNADELCDADELARLRAHLDKQLVHLSGIVARLANRLQRKLMAQQSRGWEFDLEEGMLDPARLHRIILDPMQPLSFKRERDTDFRDTVVTLLLDNSGSMRGRPITVAAACADILARTLERCGVKVEILGFTTKAWKGGQARESWLSAGKPGAPGRLNDLRHIIYKSADAPWRRARRNLGLMMREGLLKENIDGEALEWAHNRLLARTESRRILMMISDGAPVDDSTLSVNPGNYLERHLRWMIQQIEDKSPVELIAIGIGHDVTRYYKRAVTIVDAEELGGAMTDKLAELFGEQSPRGGAKEQKGRSAAAFAPAAKAAKPAAPGSAAPGPAALKPLSTRRVH</sequence>
<dbReference type="GO" id="GO:0051116">
    <property type="term" value="F:cobaltochelatase activity"/>
    <property type="evidence" value="ECO:0007669"/>
    <property type="project" value="UniProtKB-UniRule"/>
</dbReference>
<dbReference type="EC" id="6.6.1.2" evidence="1"/>
<evidence type="ECO:0000259" key="3">
    <source>
        <dbReference type="PROSITE" id="PS50234"/>
    </source>
</evidence>
<dbReference type="InterPro" id="IPR036465">
    <property type="entry name" value="vWFA_dom_sf"/>
</dbReference>
<dbReference type="PROSITE" id="PS50234">
    <property type="entry name" value="VWFA"/>
    <property type="match status" value="1"/>
</dbReference>
<dbReference type="EMBL" id="SMFY01000004">
    <property type="protein sequence ID" value="TCK23093.1"/>
    <property type="molecule type" value="Genomic_DNA"/>
</dbReference>